<evidence type="ECO:0000313" key="3">
    <source>
        <dbReference type="Proteomes" id="UP001449795"/>
    </source>
</evidence>
<dbReference type="EMBL" id="CP152276">
    <property type="protein sequence ID" value="XAE43950.1"/>
    <property type="molecule type" value="Genomic_DNA"/>
</dbReference>
<dbReference type="InterPro" id="IPR011727">
    <property type="entry name" value="CHP02117"/>
</dbReference>
<dbReference type="Pfam" id="PF09601">
    <property type="entry name" value="DUF2459"/>
    <property type="match status" value="1"/>
</dbReference>
<reference evidence="2 3" key="1">
    <citation type="submission" date="2024-04" db="EMBL/GenBank/DDBJ databases">
        <title>Complete genome sequence of Nguyenibacter vanlangesis HBCM-1154, a strain capable of nitrogen fixation, IAA production, and phosphorus solubilization isolated from sugarcane soil.</title>
        <authorList>
            <person name="MY HANH P."/>
        </authorList>
    </citation>
    <scope>NUCLEOTIDE SEQUENCE [LARGE SCALE GENOMIC DNA]</scope>
    <source>
        <strain evidence="2 3">HBCM 1154</strain>
    </source>
</reference>
<organism evidence="2 3">
    <name type="scientific">Nguyenibacter vanlangensis</name>
    <dbReference type="NCBI Taxonomy" id="1216886"/>
    <lineage>
        <taxon>Bacteria</taxon>
        <taxon>Pseudomonadati</taxon>
        <taxon>Pseudomonadota</taxon>
        <taxon>Alphaproteobacteria</taxon>
        <taxon>Acetobacterales</taxon>
        <taxon>Acetobacteraceae</taxon>
        <taxon>Nguyenibacter</taxon>
    </lineage>
</organism>
<feature type="compositionally biased region" description="Gly residues" evidence="1">
    <location>
        <begin position="181"/>
        <end position="202"/>
    </location>
</feature>
<protein>
    <submittedName>
        <fullName evidence="2">DUF2459 domain-containing protein</fullName>
    </submittedName>
</protein>
<dbReference type="RefSeq" id="WP_342629282.1">
    <property type="nucleotide sequence ID" value="NZ_CP152276.1"/>
</dbReference>
<dbReference type="Proteomes" id="UP001449795">
    <property type="component" value="Chromosome"/>
</dbReference>
<proteinExistence type="predicted"/>
<accession>A0ABZ3D8D0</accession>
<evidence type="ECO:0000313" key="2">
    <source>
        <dbReference type="EMBL" id="XAE43950.1"/>
    </source>
</evidence>
<gene>
    <name evidence="2" type="ORF">AAC691_05825</name>
</gene>
<sequence length="289" mass="30496">MAYDPRAIGSDGAGIMRVFSRWTPIRQARPARAPARLCLLALLAGCAAAPGPAPSCDPLPPDTLPLYLVDRGWHTEIGIPAADLTGPLAYFRQVFPGARTVLFGYGKKTFFTAPTSSPEEYLIGPFPGPAVIQVFALTVAPPQAYAPGTVVTLPLPPAGMARLSAFIGDDLVPGQRTMGQGTMGQGTSGQGTSGQGTLGQGTLGQETTGREERPRLVAVGHLPESLFYAARSRYTLFHTCNGWVEQALRQAGLPIPDGRAIFAGQVMRKGRQAARRLCPLPPPPSDGAR</sequence>
<feature type="region of interest" description="Disordered" evidence="1">
    <location>
        <begin position="179"/>
        <end position="213"/>
    </location>
</feature>
<name>A0ABZ3D8D0_9PROT</name>
<evidence type="ECO:0000256" key="1">
    <source>
        <dbReference type="SAM" id="MobiDB-lite"/>
    </source>
</evidence>
<keyword evidence="3" id="KW-1185">Reference proteome</keyword>